<dbReference type="EMBL" id="LAZR01002617">
    <property type="protein sequence ID" value="KKN27708.1"/>
    <property type="molecule type" value="Genomic_DNA"/>
</dbReference>
<evidence type="ECO:0000256" key="1">
    <source>
        <dbReference type="SAM" id="Phobius"/>
    </source>
</evidence>
<proteinExistence type="predicted"/>
<evidence type="ECO:0000313" key="2">
    <source>
        <dbReference type="EMBL" id="KKN27708.1"/>
    </source>
</evidence>
<sequence length="56" mass="6188">MKRINPLYKLLSIVLLTGAATLISGMVFKIGWLTTLLLVIGGVVAFTYWFITTIKS</sequence>
<dbReference type="AlphaFoldDB" id="A0A0F9SE73"/>
<feature type="transmembrane region" description="Helical" evidence="1">
    <location>
        <begin position="7"/>
        <end position="24"/>
    </location>
</feature>
<keyword evidence="1" id="KW-0472">Membrane</keyword>
<accession>A0A0F9SE73</accession>
<gene>
    <name evidence="2" type="ORF">LCGC14_0861840</name>
</gene>
<name>A0A0F9SE73_9ZZZZ</name>
<protein>
    <submittedName>
        <fullName evidence="2">Uncharacterized protein</fullName>
    </submittedName>
</protein>
<feature type="transmembrane region" description="Helical" evidence="1">
    <location>
        <begin position="30"/>
        <end position="51"/>
    </location>
</feature>
<comment type="caution">
    <text evidence="2">The sequence shown here is derived from an EMBL/GenBank/DDBJ whole genome shotgun (WGS) entry which is preliminary data.</text>
</comment>
<keyword evidence="1" id="KW-1133">Transmembrane helix</keyword>
<organism evidence="2">
    <name type="scientific">marine sediment metagenome</name>
    <dbReference type="NCBI Taxonomy" id="412755"/>
    <lineage>
        <taxon>unclassified sequences</taxon>
        <taxon>metagenomes</taxon>
        <taxon>ecological metagenomes</taxon>
    </lineage>
</organism>
<reference evidence="2" key="1">
    <citation type="journal article" date="2015" name="Nature">
        <title>Complex archaea that bridge the gap between prokaryotes and eukaryotes.</title>
        <authorList>
            <person name="Spang A."/>
            <person name="Saw J.H."/>
            <person name="Jorgensen S.L."/>
            <person name="Zaremba-Niedzwiedzka K."/>
            <person name="Martijn J."/>
            <person name="Lind A.E."/>
            <person name="van Eijk R."/>
            <person name="Schleper C."/>
            <person name="Guy L."/>
            <person name="Ettema T.J."/>
        </authorList>
    </citation>
    <scope>NUCLEOTIDE SEQUENCE</scope>
</reference>
<keyword evidence="1" id="KW-0812">Transmembrane</keyword>